<name>A0A4Y9NSA0_9BRAD</name>
<gene>
    <name evidence="3" type="ORF">E4K64_33735</name>
</gene>
<evidence type="ECO:0000259" key="1">
    <source>
        <dbReference type="Pfam" id="PF18863"/>
    </source>
</evidence>
<protein>
    <recommendedName>
        <fullName evidence="5">Abortive infection protein-like C-terminal domain-containing protein</fullName>
    </recommendedName>
</protein>
<feature type="domain" description="DUF7014" evidence="2">
    <location>
        <begin position="188"/>
        <end position="317"/>
    </location>
</feature>
<dbReference type="AlphaFoldDB" id="A0A4Y9NSA0"/>
<evidence type="ECO:0008006" key="5">
    <source>
        <dbReference type="Google" id="ProtNLM"/>
    </source>
</evidence>
<accession>A0A4Y9NSA0</accession>
<organism evidence="3 4">
    <name type="scientific">Bradyrhizobium frederickii</name>
    <dbReference type="NCBI Taxonomy" id="2560054"/>
    <lineage>
        <taxon>Bacteria</taxon>
        <taxon>Pseudomonadati</taxon>
        <taxon>Pseudomonadota</taxon>
        <taxon>Alphaproteobacteria</taxon>
        <taxon>Hyphomicrobiales</taxon>
        <taxon>Nitrobacteraceae</taxon>
        <taxon>Bradyrhizobium</taxon>
    </lineage>
</organism>
<dbReference type="InterPro" id="IPR054280">
    <property type="entry name" value="DUF7014"/>
</dbReference>
<reference evidence="3 4" key="1">
    <citation type="submission" date="2019-03" db="EMBL/GenBank/DDBJ databases">
        <title>Bradyrhizobium strains diversity.</title>
        <authorList>
            <person name="Urquiaga M.C.O."/>
            <person name="Hungria M."/>
            <person name="Delamuta J.R.M."/>
            <person name="Klepa M.S."/>
        </authorList>
    </citation>
    <scope>NUCLEOTIDE SEQUENCE [LARGE SCALE GENOMIC DNA]</scope>
    <source>
        <strain evidence="3 4">CNPSo 3426</strain>
    </source>
</reference>
<evidence type="ECO:0000313" key="3">
    <source>
        <dbReference type="EMBL" id="TFV69195.1"/>
    </source>
</evidence>
<proteinExistence type="predicted"/>
<evidence type="ECO:0000313" key="4">
    <source>
        <dbReference type="Proteomes" id="UP000297700"/>
    </source>
</evidence>
<evidence type="ECO:0000259" key="2">
    <source>
        <dbReference type="Pfam" id="PF22809"/>
    </source>
</evidence>
<dbReference type="EMBL" id="SPQS01000029">
    <property type="protein sequence ID" value="TFV69195.1"/>
    <property type="molecule type" value="Genomic_DNA"/>
</dbReference>
<dbReference type="RefSeq" id="WP_135167196.1">
    <property type="nucleotide sequence ID" value="NZ_SPQS01000029.1"/>
</dbReference>
<feature type="domain" description="HEPN AbiJ-N-terminal" evidence="1">
    <location>
        <begin position="7"/>
        <end position="174"/>
    </location>
</feature>
<sequence length="320" mass="36486">MCGTSSDLYSKRKLRESGTQPDIYQYDHIPYGLKMQIEHIWDDAIGVPYYTSGSRSDDKIFDVYFTIAKILRREFSVMTLLPSIDQRSPSAAYQDVRGWFERESNVDRVLDAVELSFRLIDGHTRSFDYLRRQKSDEIATEAINELNTRFKEHGVGYQFVDRQIVRIDSAFIHAEAVIPALDVLRGVEFKNAQDEFLSAFEHYRHGKHEEALVDCAKSFESTMKIICHKRGWPFDPNRSTASELVKTCLDKGLIPAYWESHFTGLRTILSSGIPTARNRQGGHGAGTLPNNEPPAELVSYVLHMTASTILFLSEAEKKLP</sequence>
<dbReference type="Pfam" id="PF22809">
    <property type="entry name" value="DUF7014"/>
    <property type="match status" value="1"/>
</dbReference>
<dbReference type="InterPro" id="IPR049503">
    <property type="entry name" value="AbiJ_NTD4"/>
</dbReference>
<dbReference type="Proteomes" id="UP000297700">
    <property type="component" value="Unassembled WGS sequence"/>
</dbReference>
<dbReference type="NCBIfam" id="NF046078">
    <property type="entry name" value="STM4504_CBY0614"/>
    <property type="match status" value="1"/>
</dbReference>
<comment type="caution">
    <text evidence="3">The sequence shown here is derived from an EMBL/GenBank/DDBJ whole genome shotgun (WGS) entry which is preliminary data.</text>
</comment>
<dbReference type="Pfam" id="PF18863">
    <property type="entry name" value="AbiJ_NTD4"/>
    <property type="match status" value="1"/>
</dbReference>